<evidence type="ECO:0000313" key="3">
    <source>
        <dbReference type="EMBL" id="RAJ16052.1"/>
    </source>
</evidence>
<protein>
    <submittedName>
        <fullName evidence="3">Glycosyltransferase involved in cell wall biosynthesis</fullName>
    </submittedName>
</protein>
<comment type="caution">
    <text evidence="3">The sequence shown here is derived from an EMBL/GenBank/DDBJ whole genome shotgun (WGS) entry which is preliminary data.</text>
</comment>
<dbReference type="Proteomes" id="UP000249696">
    <property type="component" value="Unassembled WGS sequence"/>
</dbReference>
<name>A0A327RJ45_9FLAO</name>
<accession>A0A327RJ45</accession>
<reference evidence="3 4" key="1">
    <citation type="submission" date="2018-06" db="EMBL/GenBank/DDBJ databases">
        <title>Genomic Encyclopedia of Archaeal and Bacterial Type Strains, Phase II (KMG-II): from individual species to whole genera.</title>
        <authorList>
            <person name="Goeker M."/>
        </authorList>
    </citation>
    <scope>NUCLEOTIDE SEQUENCE [LARGE SCALE GENOMIC DNA]</scope>
    <source>
        <strain evidence="3 4">DSM 23522</strain>
    </source>
</reference>
<feature type="domain" description="Glycosyl transferase family 1" evidence="1">
    <location>
        <begin position="192"/>
        <end position="333"/>
    </location>
</feature>
<dbReference type="SUPFAM" id="SSF53756">
    <property type="entry name" value="UDP-Glycosyltransferase/glycogen phosphorylase"/>
    <property type="match status" value="1"/>
</dbReference>
<proteinExistence type="predicted"/>
<dbReference type="InterPro" id="IPR001296">
    <property type="entry name" value="Glyco_trans_1"/>
</dbReference>
<dbReference type="AlphaFoldDB" id="A0A327RJ45"/>
<dbReference type="Pfam" id="PF13439">
    <property type="entry name" value="Glyco_transf_4"/>
    <property type="match status" value="1"/>
</dbReference>
<evidence type="ECO:0000313" key="4">
    <source>
        <dbReference type="Proteomes" id="UP000249696"/>
    </source>
</evidence>
<dbReference type="Gene3D" id="3.40.50.2000">
    <property type="entry name" value="Glycogen Phosphorylase B"/>
    <property type="match status" value="2"/>
</dbReference>
<keyword evidence="3" id="KW-0808">Transferase</keyword>
<keyword evidence="4" id="KW-1185">Reference proteome</keyword>
<dbReference type="EMBL" id="QLLN01000001">
    <property type="protein sequence ID" value="RAJ16052.1"/>
    <property type="molecule type" value="Genomic_DNA"/>
</dbReference>
<dbReference type="GO" id="GO:0016757">
    <property type="term" value="F:glycosyltransferase activity"/>
    <property type="evidence" value="ECO:0007669"/>
    <property type="project" value="InterPro"/>
</dbReference>
<dbReference type="RefSeq" id="WP_111622277.1">
    <property type="nucleotide sequence ID" value="NZ_QLLN01000001.1"/>
</dbReference>
<dbReference type="InterPro" id="IPR028098">
    <property type="entry name" value="Glyco_trans_4-like_N"/>
</dbReference>
<dbReference type="Pfam" id="PF00534">
    <property type="entry name" value="Glycos_transf_1"/>
    <property type="match status" value="1"/>
</dbReference>
<dbReference type="PANTHER" id="PTHR12526">
    <property type="entry name" value="GLYCOSYLTRANSFERASE"/>
    <property type="match status" value="1"/>
</dbReference>
<evidence type="ECO:0000259" key="2">
    <source>
        <dbReference type="Pfam" id="PF13439"/>
    </source>
</evidence>
<dbReference type="CDD" id="cd03811">
    <property type="entry name" value="GT4_GT28_WabH-like"/>
    <property type="match status" value="1"/>
</dbReference>
<feature type="domain" description="Glycosyltransferase subfamily 4-like N-terminal" evidence="2">
    <location>
        <begin position="12"/>
        <end position="176"/>
    </location>
</feature>
<evidence type="ECO:0000259" key="1">
    <source>
        <dbReference type="Pfam" id="PF00534"/>
    </source>
</evidence>
<gene>
    <name evidence="3" type="ORF">LV92_00756</name>
</gene>
<sequence>MRILILLPNDTMGGAEQYLKMVASYHKSDKIDVYFLNKKLKNSWEDSSSQTTLHYSKYSRKYISVFLLILNLARSKNKSYDYIFTSHVYTNGLIGILLGLKLIRAKHFVARESTSIFLRYNGLKLLSYKLFYWIGYRKVNLLVSQTELMKNQLITGFPKITKLTKIEVIPNPIDFDLITKKAYSSTNLTIPENYIVSAGRMIPEKGYDILINAFSKLKPQFNDLKLLILGEGIERTNLEGLITQLNLEGDVLLQGFVDNVYPYFKKATVCVVSSRVEGFPNVLLQMMSQNSKVVSTTCAGGIEDIPGIQISETNNQNNLEEAIINTLNSKKDNRTLFDEYLQSRDISSFMTKVDYYLNSEKTKK</sequence>
<organism evidence="3 4">
    <name type="scientific">Arenibacter echinorum</name>
    <dbReference type="NCBI Taxonomy" id="440515"/>
    <lineage>
        <taxon>Bacteria</taxon>
        <taxon>Pseudomonadati</taxon>
        <taxon>Bacteroidota</taxon>
        <taxon>Flavobacteriia</taxon>
        <taxon>Flavobacteriales</taxon>
        <taxon>Flavobacteriaceae</taxon>
        <taxon>Arenibacter</taxon>
    </lineage>
</organism>
<dbReference type="OrthoDB" id="798298at2"/>